<keyword evidence="5 7" id="KW-0472">Membrane</keyword>
<dbReference type="PANTHER" id="PTHR30572:SF4">
    <property type="entry name" value="ABC TRANSPORTER PERMEASE YTRF"/>
    <property type="match status" value="1"/>
</dbReference>
<dbReference type="PANTHER" id="PTHR30572">
    <property type="entry name" value="MEMBRANE COMPONENT OF TRANSPORTER-RELATED"/>
    <property type="match status" value="1"/>
</dbReference>
<evidence type="ECO:0000256" key="1">
    <source>
        <dbReference type="ARBA" id="ARBA00004651"/>
    </source>
</evidence>
<sequence length="834" mass="86381">MFADAWRELRHHPGRIVATLVAIAISVGFMSAVSIFVDTQTSALGKMMALPSSKADVVVDIANPKQGVTPAQVEQAVKKAPGLTAVERSVNGFAALSTDKSSAYVNLYGVPGEQFRWAELSQGTWPTRPTEVALSQPVADKLGITAPGQQVEAGPAKLTVTGITDDVPSIFFQSAYAAPAGIEAMGSSGSLGFRIKSSDPQATIDALRPALVPLVENPDERPYPGAAPNLMVDTAEHAQREATSQMTGDFDVMKYLLLAFSGIAALVGIIIIANTFTILLAQRRRQIGLLRAVGASGAQVRRRFLAEAVLLGALGSALGLLLGVLIATVGSWFTDALHFGLSLPVGELAAEFGVGVVLTVLAAMLPSLRATRVAPLEALQPVATSEQARRGSIVRAIICGAIGLLGIFLAVTSLSAPVGDGQSVVTGPVARAVLGAGLISLAVLFGAPLFIPTVLRAMGALFGLAGATPRLAASNAVRNPRRASATATALMLACGLIVTLQVGTATAERTVLAEIAARYPVDLTVSSYGKQSTDGRTTDYSLDADTMAALDKLPNVARRAVLPGGAVTSEQGSVSTVLKATPQARELAGVLPAIGDDQVLVSRETKAGTPVELVGNGQTVTLKAVPNSAMGYNQAMVSDASFAKLVARPAPTAYWIDVADEDDLGTIMTQLGRVQMRDQSLSTSGSATESYMIKQLLRILLLVTTGLLGAAVLIALIGVSNTLGLSVIERARESALLRALGMQKSSLRLMLLVEALMLALAGVLVGVLAGGFFGWLGMKALLRQAEMDSQILFGVNWPMTLGLIAVAVLAAALTSVLPGRRAAGATPTEALAEE</sequence>
<evidence type="ECO:0000256" key="6">
    <source>
        <dbReference type="ARBA" id="ARBA00038076"/>
    </source>
</evidence>
<keyword evidence="2" id="KW-1003">Cell membrane</keyword>
<proteinExistence type="inferred from homology"/>
<evidence type="ECO:0000259" key="8">
    <source>
        <dbReference type="Pfam" id="PF02687"/>
    </source>
</evidence>
<evidence type="ECO:0000256" key="4">
    <source>
        <dbReference type="ARBA" id="ARBA00022989"/>
    </source>
</evidence>
<feature type="transmembrane region" description="Helical" evidence="7">
    <location>
        <begin position="352"/>
        <end position="371"/>
    </location>
</feature>
<gene>
    <name evidence="10" type="ORF">ACFSCS_13775</name>
</gene>
<keyword evidence="11" id="KW-1185">Reference proteome</keyword>
<feature type="transmembrane region" description="Helical" evidence="7">
    <location>
        <begin position="308"/>
        <end position="332"/>
    </location>
</feature>
<dbReference type="EMBL" id="JBHUFZ010000032">
    <property type="protein sequence ID" value="MFD1891242.1"/>
    <property type="molecule type" value="Genomic_DNA"/>
</dbReference>
<feature type="transmembrane region" description="Helical" evidence="7">
    <location>
        <begin position="432"/>
        <end position="451"/>
    </location>
</feature>
<organism evidence="10 11">
    <name type="scientific">Luteococcus peritonei</name>
    <dbReference type="NCBI Taxonomy" id="88874"/>
    <lineage>
        <taxon>Bacteria</taxon>
        <taxon>Bacillati</taxon>
        <taxon>Actinomycetota</taxon>
        <taxon>Actinomycetes</taxon>
        <taxon>Propionibacteriales</taxon>
        <taxon>Propionibacteriaceae</taxon>
        <taxon>Luteococcus</taxon>
    </lineage>
</organism>
<dbReference type="Pfam" id="PF02687">
    <property type="entry name" value="FtsX"/>
    <property type="match status" value="2"/>
</dbReference>
<evidence type="ECO:0000313" key="10">
    <source>
        <dbReference type="EMBL" id="MFD1891242.1"/>
    </source>
</evidence>
<accession>A0ABW4RYH4</accession>
<evidence type="ECO:0000313" key="11">
    <source>
        <dbReference type="Proteomes" id="UP001597326"/>
    </source>
</evidence>
<comment type="similarity">
    <text evidence="6">Belongs to the ABC-4 integral membrane protein family.</text>
</comment>
<feature type="transmembrane region" description="Helical" evidence="7">
    <location>
        <begin position="795"/>
        <end position="817"/>
    </location>
</feature>
<dbReference type="InterPro" id="IPR050250">
    <property type="entry name" value="Macrolide_Exporter_MacB"/>
</dbReference>
<evidence type="ECO:0000256" key="3">
    <source>
        <dbReference type="ARBA" id="ARBA00022692"/>
    </source>
</evidence>
<name>A0ABW4RYH4_9ACTN</name>
<feature type="transmembrane region" description="Helical" evidence="7">
    <location>
        <begin position="392"/>
        <end position="412"/>
    </location>
</feature>
<evidence type="ECO:0000256" key="7">
    <source>
        <dbReference type="SAM" id="Phobius"/>
    </source>
</evidence>
<dbReference type="Pfam" id="PF12704">
    <property type="entry name" value="MacB_PCD"/>
    <property type="match status" value="1"/>
</dbReference>
<dbReference type="Proteomes" id="UP001597326">
    <property type="component" value="Unassembled WGS sequence"/>
</dbReference>
<evidence type="ECO:0000256" key="2">
    <source>
        <dbReference type="ARBA" id="ARBA00022475"/>
    </source>
</evidence>
<feature type="domain" description="ABC3 transporter permease C-terminal" evidence="8">
    <location>
        <begin position="259"/>
        <end position="373"/>
    </location>
</feature>
<dbReference type="RefSeq" id="WP_343875505.1">
    <property type="nucleotide sequence ID" value="NZ_BAAAIX010000033.1"/>
</dbReference>
<feature type="transmembrane region" description="Helical" evidence="7">
    <location>
        <begin position="699"/>
        <end position="728"/>
    </location>
</feature>
<keyword evidence="4 7" id="KW-1133">Transmembrane helix</keyword>
<comment type="caution">
    <text evidence="10">The sequence shown here is derived from an EMBL/GenBank/DDBJ whole genome shotgun (WGS) entry which is preliminary data.</text>
</comment>
<protein>
    <submittedName>
        <fullName evidence="10">ABC transporter permease</fullName>
    </submittedName>
</protein>
<dbReference type="InterPro" id="IPR003838">
    <property type="entry name" value="ABC3_permease_C"/>
</dbReference>
<keyword evidence="3 7" id="KW-0812">Transmembrane</keyword>
<feature type="transmembrane region" description="Helical" evidence="7">
    <location>
        <begin position="16"/>
        <end position="37"/>
    </location>
</feature>
<dbReference type="InterPro" id="IPR025857">
    <property type="entry name" value="MacB_PCD"/>
</dbReference>
<comment type="subcellular location">
    <subcellularLocation>
        <location evidence="1">Cell membrane</location>
        <topology evidence="1">Multi-pass membrane protein</topology>
    </subcellularLocation>
</comment>
<feature type="domain" description="ABC3 transporter permease C-terminal" evidence="8">
    <location>
        <begin position="708"/>
        <end position="826"/>
    </location>
</feature>
<feature type="transmembrane region" description="Helical" evidence="7">
    <location>
        <begin position="255"/>
        <end position="281"/>
    </location>
</feature>
<reference evidence="11" key="1">
    <citation type="journal article" date="2019" name="Int. J. Syst. Evol. Microbiol.">
        <title>The Global Catalogue of Microorganisms (GCM) 10K type strain sequencing project: providing services to taxonomists for standard genome sequencing and annotation.</title>
        <authorList>
            <consortium name="The Broad Institute Genomics Platform"/>
            <consortium name="The Broad Institute Genome Sequencing Center for Infectious Disease"/>
            <person name="Wu L."/>
            <person name="Ma J."/>
        </authorList>
    </citation>
    <scope>NUCLEOTIDE SEQUENCE [LARGE SCALE GENOMIC DNA]</scope>
    <source>
        <strain evidence="11">CAIM 431</strain>
    </source>
</reference>
<evidence type="ECO:0000259" key="9">
    <source>
        <dbReference type="Pfam" id="PF12704"/>
    </source>
</evidence>
<feature type="domain" description="MacB-like periplasmic core" evidence="9">
    <location>
        <begin position="18"/>
        <end position="179"/>
    </location>
</feature>
<evidence type="ECO:0000256" key="5">
    <source>
        <dbReference type="ARBA" id="ARBA00023136"/>
    </source>
</evidence>
<feature type="transmembrane region" description="Helical" evidence="7">
    <location>
        <begin position="749"/>
        <end position="775"/>
    </location>
</feature>